<reference evidence="2 3" key="1">
    <citation type="submission" date="2018-03" db="EMBL/GenBank/DDBJ databases">
        <title>First report of an OXA-48+CTX-M-M-producing Kluyvera ascorbata clone recovered from patients admitted in a University Hospital in Madrid, Spain.</title>
        <authorList>
            <person name="Hernandez-Garcia M."/>
            <person name="Leon-Sampedro R."/>
            <person name="Perez-Viso B."/>
            <person name="Morosini M.I."/>
            <person name="Lopez-Fresnena N."/>
            <person name="Coque T.M."/>
            <person name="Bonten M."/>
            <person name="Malhotra-Kumar S."/>
            <person name="Ruiz-Garbajosa P."/>
            <person name="Canton R."/>
        </authorList>
    </citation>
    <scope>NUCLEOTIDE SEQUENCE [LARGE SCALE GENOMIC DNA]</scope>
    <source>
        <strain evidence="2 3">KA2</strain>
    </source>
</reference>
<feature type="transmembrane region" description="Helical" evidence="1">
    <location>
        <begin position="134"/>
        <end position="157"/>
    </location>
</feature>
<dbReference type="AlphaFoldDB" id="A0A2T2XZJ6"/>
<feature type="transmembrane region" description="Helical" evidence="1">
    <location>
        <begin position="7"/>
        <end position="31"/>
    </location>
</feature>
<feature type="transmembrane region" description="Helical" evidence="1">
    <location>
        <begin position="95"/>
        <end position="113"/>
    </location>
</feature>
<organism evidence="2 3">
    <name type="scientific">Kluyvera genomosp. 2</name>
    <dbReference type="NCBI Taxonomy" id="2774054"/>
    <lineage>
        <taxon>Bacteria</taxon>
        <taxon>Pseudomonadati</taxon>
        <taxon>Pseudomonadota</taxon>
        <taxon>Gammaproteobacteria</taxon>
        <taxon>Enterobacterales</taxon>
        <taxon>Enterobacteriaceae</taxon>
        <taxon>Kluyvera</taxon>
    </lineage>
</organism>
<dbReference type="RefSeq" id="WP_106928856.1">
    <property type="nucleotide sequence ID" value="NZ_CABMMU010000014.1"/>
</dbReference>
<dbReference type="Proteomes" id="UP000240892">
    <property type="component" value="Unassembled WGS sequence"/>
</dbReference>
<comment type="caution">
    <text evidence="2">The sequence shown here is derived from an EMBL/GenBank/DDBJ whole genome shotgun (WGS) entry which is preliminary data.</text>
</comment>
<keyword evidence="3" id="KW-1185">Reference proteome</keyword>
<evidence type="ECO:0000256" key="1">
    <source>
        <dbReference type="SAM" id="Phobius"/>
    </source>
</evidence>
<accession>A0A2T2XZJ6</accession>
<proteinExistence type="predicted"/>
<sequence>MLLVNLLLRVIFLAAAVVVAVLCLHVDVNIFKNDLSEDSLTEIVQECILFGIVVIHLFRARKARIARQRHILIAGFFMAMLIRELDAVFDLIHHGSWLWFALAVSLVTIAYTFRRPQRVLVQLVEYTTTPSYGLMISGLLAILIFSRLFGMSMLWHSILQDGYVRVVKNMVEEGCELFGYMLCLGASVNLFPATHRSE</sequence>
<name>A0A2T2XZJ6_9ENTR</name>
<protein>
    <submittedName>
        <fullName evidence="2">Transporter</fullName>
    </submittedName>
</protein>
<keyword evidence="1" id="KW-1133">Transmembrane helix</keyword>
<feature type="transmembrane region" description="Helical" evidence="1">
    <location>
        <begin position="71"/>
        <end position="89"/>
    </location>
</feature>
<gene>
    <name evidence="2" type="ORF">C8256_16760</name>
</gene>
<keyword evidence="1" id="KW-0472">Membrane</keyword>
<evidence type="ECO:0000313" key="3">
    <source>
        <dbReference type="Proteomes" id="UP000240892"/>
    </source>
</evidence>
<evidence type="ECO:0000313" key="2">
    <source>
        <dbReference type="EMBL" id="PSR45682.1"/>
    </source>
</evidence>
<feature type="transmembrane region" description="Helical" evidence="1">
    <location>
        <begin position="43"/>
        <end position="59"/>
    </location>
</feature>
<dbReference type="EMBL" id="PYHO01000014">
    <property type="protein sequence ID" value="PSR45682.1"/>
    <property type="molecule type" value="Genomic_DNA"/>
</dbReference>
<keyword evidence="1" id="KW-0812">Transmembrane</keyword>